<dbReference type="AlphaFoldDB" id="A0A8I2YLA0"/>
<dbReference type="OrthoDB" id="2608786at2759"/>
<reference evidence="1" key="1">
    <citation type="submission" date="2021-03" db="EMBL/GenBank/DDBJ databases">
        <title>Evolutionary innovations through gain and loss of genes in the ectomycorrhizal Boletales.</title>
        <authorList>
            <person name="Wu G."/>
            <person name="Miyauchi S."/>
            <person name="Morin E."/>
            <person name="Yang Z.-L."/>
            <person name="Xu J."/>
            <person name="Martin F.M."/>
        </authorList>
    </citation>
    <scope>NUCLEOTIDE SEQUENCE</scope>
    <source>
        <strain evidence="1">BR01</strain>
    </source>
</reference>
<dbReference type="EMBL" id="JAGFBS010000018">
    <property type="protein sequence ID" value="KAG6374245.1"/>
    <property type="molecule type" value="Genomic_DNA"/>
</dbReference>
<protein>
    <submittedName>
        <fullName evidence="1">Uncharacterized protein</fullName>
    </submittedName>
</protein>
<dbReference type="Proteomes" id="UP000683000">
    <property type="component" value="Unassembled WGS sequence"/>
</dbReference>
<organism evidence="1 2">
    <name type="scientific">Boletus reticuloceps</name>
    <dbReference type="NCBI Taxonomy" id="495285"/>
    <lineage>
        <taxon>Eukaryota</taxon>
        <taxon>Fungi</taxon>
        <taxon>Dikarya</taxon>
        <taxon>Basidiomycota</taxon>
        <taxon>Agaricomycotina</taxon>
        <taxon>Agaricomycetes</taxon>
        <taxon>Agaricomycetidae</taxon>
        <taxon>Boletales</taxon>
        <taxon>Boletineae</taxon>
        <taxon>Boletaceae</taxon>
        <taxon>Boletoideae</taxon>
        <taxon>Boletus</taxon>
    </lineage>
</organism>
<sequence length="127" mass="14440">MDGDAEEREHEEAQLVLVVARAQRNVYNLEHQLISAQVEESELLGNLYRFRMQDMQRRVQGANFDIGLIRRDISKNGVPLHNQHKRHRTSSSLHESFTTGTYPPIVNSIISLIYSPIAASGFPNLEA</sequence>
<gene>
    <name evidence="1" type="ORF">JVT61DRAFT_4258</name>
</gene>
<evidence type="ECO:0000313" key="2">
    <source>
        <dbReference type="Proteomes" id="UP000683000"/>
    </source>
</evidence>
<evidence type="ECO:0000313" key="1">
    <source>
        <dbReference type="EMBL" id="KAG6374245.1"/>
    </source>
</evidence>
<keyword evidence="2" id="KW-1185">Reference proteome</keyword>
<name>A0A8I2YLA0_9AGAM</name>
<proteinExistence type="predicted"/>
<comment type="caution">
    <text evidence="1">The sequence shown here is derived from an EMBL/GenBank/DDBJ whole genome shotgun (WGS) entry which is preliminary data.</text>
</comment>
<accession>A0A8I2YLA0</accession>